<feature type="region of interest" description="Disordered" evidence="1">
    <location>
        <begin position="1"/>
        <end position="73"/>
    </location>
</feature>
<evidence type="ECO:0000256" key="1">
    <source>
        <dbReference type="SAM" id="MobiDB-lite"/>
    </source>
</evidence>
<evidence type="ECO:0000313" key="2">
    <source>
        <dbReference type="EMBL" id="MPM83026.1"/>
    </source>
</evidence>
<accession>A0A645D0S0</accession>
<dbReference type="AlphaFoldDB" id="A0A645D0S0"/>
<gene>
    <name evidence="2" type="ORF">SDC9_130089</name>
</gene>
<name>A0A645D0S0_9ZZZZ</name>
<feature type="compositionally biased region" description="Basic and acidic residues" evidence="1">
    <location>
        <begin position="48"/>
        <end position="59"/>
    </location>
</feature>
<protein>
    <submittedName>
        <fullName evidence="2">Uncharacterized protein</fullName>
    </submittedName>
</protein>
<proteinExistence type="predicted"/>
<dbReference type="EMBL" id="VSSQ01031932">
    <property type="protein sequence ID" value="MPM83026.1"/>
    <property type="molecule type" value="Genomic_DNA"/>
</dbReference>
<reference evidence="2" key="1">
    <citation type="submission" date="2019-08" db="EMBL/GenBank/DDBJ databases">
        <authorList>
            <person name="Kucharzyk K."/>
            <person name="Murdoch R.W."/>
            <person name="Higgins S."/>
            <person name="Loffler F."/>
        </authorList>
    </citation>
    <scope>NUCLEOTIDE SEQUENCE</scope>
</reference>
<feature type="compositionally biased region" description="Basic and acidic residues" evidence="1">
    <location>
        <begin position="26"/>
        <end position="39"/>
    </location>
</feature>
<sequence>MVDDEAKNQNQAKQGIGVDGFSQQVEHQEGQCKGDRNTEGGDQGVSHSNEEREDDHQESQTHQGIGGENREAGSNLYRRVIEERQGCPTALLRFIDDGSHSLHDGNRVSFHHLGNPEADGGFSIEAAEGAVILKAVHYLSNVTHPHQSLSLGGSAYDHIPDVIDTSDRTKGPEQVFTRIGGEVPAGSGAVLLGNRANHLIHTQSEAGERDGV</sequence>
<comment type="caution">
    <text evidence="2">The sequence shown here is derived from an EMBL/GenBank/DDBJ whole genome shotgun (WGS) entry which is preliminary data.</text>
</comment>
<organism evidence="2">
    <name type="scientific">bioreactor metagenome</name>
    <dbReference type="NCBI Taxonomy" id="1076179"/>
    <lineage>
        <taxon>unclassified sequences</taxon>
        <taxon>metagenomes</taxon>
        <taxon>ecological metagenomes</taxon>
    </lineage>
</organism>